<feature type="compositionally biased region" description="Basic and acidic residues" evidence="1">
    <location>
        <begin position="1"/>
        <end position="20"/>
    </location>
</feature>
<comment type="caution">
    <text evidence="2">The sequence shown here is derived from an EMBL/GenBank/DDBJ whole genome shotgun (WGS) entry which is preliminary data.</text>
</comment>
<feature type="region of interest" description="Disordered" evidence="1">
    <location>
        <begin position="142"/>
        <end position="161"/>
    </location>
</feature>
<dbReference type="EMBL" id="RCMV01000277">
    <property type="protein sequence ID" value="KAG3220164.1"/>
    <property type="molecule type" value="Genomic_DNA"/>
</dbReference>
<reference evidence="2" key="1">
    <citation type="submission" date="2018-05" db="EMBL/GenBank/DDBJ databases">
        <title>Effector identification in a new, highly contiguous assembly of the strawberry crown rot pathogen Phytophthora cactorum.</title>
        <authorList>
            <person name="Armitage A.D."/>
            <person name="Nellist C.F."/>
            <person name="Bates H."/>
            <person name="Vickerstaff R.J."/>
            <person name="Harrison R.J."/>
        </authorList>
    </citation>
    <scope>NUCLEOTIDE SEQUENCE</scope>
    <source>
        <strain evidence="2">P421</strain>
    </source>
</reference>
<sequence length="161" mass="17346">MLRTHAPSEHDTAATTKADDVAVNVQTAPEDQPLLAQDEQDKDNQKKPVKAKKAAVAAAPPTKVLFLDGLVEYPSQLLAQRITKALNEQETKGSGGMTVFWGEWANPSKVLAQRLAAVQEAKASGKWMQLLGLKKATPVKKEQPHESAAIATSQTHDGKCI</sequence>
<feature type="region of interest" description="Disordered" evidence="1">
    <location>
        <begin position="1"/>
        <end position="54"/>
    </location>
</feature>
<dbReference type="VEuPathDB" id="FungiDB:PC110_g7658"/>
<evidence type="ECO:0000313" key="3">
    <source>
        <dbReference type="Proteomes" id="UP000760860"/>
    </source>
</evidence>
<evidence type="ECO:0000313" key="2">
    <source>
        <dbReference type="EMBL" id="KAG3220164.1"/>
    </source>
</evidence>
<accession>A0A8T1I4Y6</accession>
<protein>
    <submittedName>
        <fullName evidence="2">Uncharacterized protein</fullName>
    </submittedName>
</protein>
<dbReference type="AlphaFoldDB" id="A0A8T1I4Y6"/>
<name>A0A8T1I4Y6_9STRA</name>
<proteinExistence type="predicted"/>
<organism evidence="2 3">
    <name type="scientific">Phytophthora cactorum</name>
    <dbReference type="NCBI Taxonomy" id="29920"/>
    <lineage>
        <taxon>Eukaryota</taxon>
        <taxon>Sar</taxon>
        <taxon>Stramenopiles</taxon>
        <taxon>Oomycota</taxon>
        <taxon>Peronosporomycetes</taxon>
        <taxon>Peronosporales</taxon>
        <taxon>Peronosporaceae</taxon>
        <taxon>Phytophthora</taxon>
    </lineage>
</organism>
<dbReference type="Proteomes" id="UP000760860">
    <property type="component" value="Unassembled WGS sequence"/>
</dbReference>
<evidence type="ECO:0000256" key="1">
    <source>
        <dbReference type="SAM" id="MobiDB-lite"/>
    </source>
</evidence>
<gene>
    <name evidence="2" type="ORF">PC129_g9061</name>
</gene>